<dbReference type="EMBL" id="ML996266">
    <property type="protein sequence ID" value="KAF2728794.1"/>
    <property type="molecule type" value="Genomic_DNA"/>
</dbReference>
<dbReference type="PANTHER" id="PTHR24148">
    <property type="entry name" value="ANKYRIN REPEAT DOMAIN-CONTAINING PROTEIN 39 HOMOLOG-RELATED"/>
    <property type="match status" value="1"/>
</dbReference>
<name>A0A9P4QPN8_9PLEO</name>
<dbReference type="InterPro" id="IPR010730">
    <property type="entry name" value="HET"/>
</dbReference>
<dbReference type="OrthoDB" id="3800680at2759"/>
<dbReference type="Proteomes" id="UP000799444">
    <property type="component" value="Unassembled WGS sequence"/>
</dbReference>
<dbReference type="PANTHER" id="PTHR24148:SF73">
    <property type="entry name" value="HET DOMAIN PROTEIN (AFU_ORTHOLOGUE AFUA_8G01020)"/>
    <property type="match status" value="1"/>
</dbReference>
<protein>
    <recommendedName>
        <fullName evidence="1">Heterokaryon incompatibility domain-containing protein</fullName>
    </recommendedName>
</protein>
<dbReference type="Pfam" id="PF06985">
    <property type="entry name" value="HET"/>
    <property type="match status" value="1"/>
</dbReference>
<sequence length="523" mass="59201">MTSHFIPHPPQPALDHTRAVFKHENLFGALSIRLLEIQPDAFDVGIITGRIVHTTLYGAPPYEVLSYSRDASPSITYIQIDETIYAVTQKLWSALRRVRHPHEAILVWVDAICVNQENAEERSMQTMILRDIVREATALRVYLGESAEDSALLFEAANDSKRRAERSRFLKSTSNEVQSAFQKMLMRDWFDQPWNLLELKCCKKATAVCGEDSEDFFVVFGLKGSRSNHFGSVHTITKPTSWQLLERNIDSWDTSELGPLLGYAIYCRSIDPRDAIFAVLAYINHEIMVVDYSLSTAQVYQQFTQHVIEKTNNLWLLHWKKAPGEHHAALPSWCPNFSIVNPTMYMPNVFYKYYTSIARQTCLPGLRFSHNHLIAKGQHLDTIKALGDEMPTHIHTSSPDFAPIFRSWERLALQINPATNNWTASCTDIFLVTICARNLTNYSGSYEAWGRMASSAPGFASWYKHFGTGVLGAADPVFFAEQEAVQRWFDQSPASGYYFGDSVVAAGKGRRFFVSEGESMGLA</sequence>
<dbReference type="InterPro" id="IPR052895">
    <property type="entry name" value="HetReg/Transcr_Mod"/>
</dbReference>
<evidence type="ECO:0000259" key="1">
    <source>
        <dbReference type="Pfam" id="PF06985"/>
    </source>
</evidence>
<comment type="caution">
    <text evidence="2">The sequence shown here is derived from an EMBL/GenBank/DDBJ whole genome shotgun (WGS) entry which is preliminary data.</text>
</comment>
<keyword evidence="3" id="KW-1185">Reference proteome</keyword>
<evidence type="ECO:0000313" key="3">
    <source>
        <dbReference type="Proteomes" id="UP000799444"/>
    </source>
</evidence>
<gene>
    <name evidence="2" type="ORF">EJ04DRAFT_590720</name>
</gene>
<dbReference type="AlphaFoldDB" id="A0A9P4QPN8"/>
<organism evidence="2 3">
    <name type="scientific">Polyplosphaeria fusca</name>
    <dbReference type="NCBI Taxonomy" id="682080"/>
    <lineage>
        <taxon>Eukaryota</taxon>
        <taxon>Fungi</taxon>
        <taxon>Dikarya</taxon>
        <taxon>Ascomycota</taxon>
        <taxon>Pezizomycotina</taxon>
        <taxon>Dothideomycetes</taxon>
        <taxon>Pleosporomycetidae</taxon>
        <taxon>Pleosporales</taxon>
        <taxon>Tetraplosphaeriaceae</taxon>
        <taxon>Polyplosphaeria</taxon>
    </lineage>
</organism>
<feature type="non-terminal residue" evidence="2">
    <location>
        <position position="523"/>
    </location>
</feature>
<reference evidence="2" key="1">
    <citation type="journal article" date="2020" name="Stud. Mycol.">
        <title>101 Dothideomycetes genomes: a test case for predicting lifestyles and emergence of pathogens.</title>
        <authorList>
            <person name="Haridas S."/>
            <person name="Albert R."/>
            <person name="Binder M."/>
            <person name="Bloem J."/>
            <person name="Labutti K."/>
            <person name="Salamov A."/>
            <person name="Andreopoulos B."/>
            <person name="Baker S."/>
            <person name="Barry K."/>
            <person name="Bills G."/>
            <person name="Bluhm B."/>
            <person name="Cannon C."/>
            <person name="Castanera R."/>
            <person name="Culley D."/>
            <person name="Daum C."/>
            <person name="Ezra D."/>
            <person name="Gonzalez J."/>
            <person name="Henrissat B."/>
            <person name="Kuo A."/>
            <person name="Liang C."/>
            <person name="Lipzen A."/>
            <person name="Lutzoni F."/>
            <person name="Magnuson J."/>
            <person name="Mondo S."/>
            <person name="Nolan M."/>
            <person name="Ohm R."/>
            <person name="Pangilinan J."/>
            <person name="Park H.-J."/>
            <person name="Ramirez L."/>
            <person name="Alfaro M."/>
            <person name="Sun H."/>
            <person name="Tritt A."/>
            <person name="Yoshinaga Y."/>
            <person name="Zwiers L.-H."/>
            <person name="Turgeon B."/>
            <person name="Goodwin S."/>
            <person name="Spatafora J."/>
            <person name="Crous P."/>
            <person name="Grigoriev I."/>
        </authorList>
    </citation>
    <scope>NUCLEOTIDE SEQUENCE</scope>
    <source>
        <strain evidence="2">CBS 125425</strain>
    </source>
</reference>
<evidence type="ECO:0000313" key="2">
    <source>
        <dbReference type="EMBL" id="KAF2728794.1"/>
    </source>
</evidence>
<proteinExistence type="predicted"/>
<accession>A0A9P4QPN8</accession>
<feature type="domain" description="Heterokaryon incompatibility" evidence="1">
    <location>
        <begin position="62"/>
        <end position="196"/>
    </location>
</feature>